<dbReference type="PANTHER" id="PTHR14089:SF14">
    <property type="entry name" value="RRM DOMAIN-CONTAINING PROTEIN"/>
    <property type="match status" value="1"/>
</dbReference>
<dbReference type="AlphaFoldDB" id="A0A8H4RQM7"/>
<evidence type="ECO:0000313" key="2">
    <source>
        <dbReference type="EMBL" id="KAF4634294.1"/>
    </source>
</evidence>
<comment type="caution">
    <text evidence="2">The sequence shown here is derived from an EMBL/GenBank/DDBJ whole genome shotgun (WGS) entry which is preliminary data.</text>
</comment>
<dbReference type="GO" id="GO:0003729">
    <property type="term" value="F:mRNA binding"/>
    <property type="evidence" value="ECO:0007669"/>
    <property type="project" value="TreeGrafter"/>
</dbReference>
<keyword evidence="3" id="KW-1185">Reference proteome</keyword>
<protein>
    <submittedName>
        <fullName evidence="2">Uncharacterized protein</fullName>
    </submittedName>
</protein>
<sequence length="400" mass="44616">MAQGTVTLDKVYFETLLRRAQFHTSGVDFTTPVDVPTVTIPKADHDNLLSSARQYANLRRNLFRGGIAEETLAVLIKDDAPVHENGDAPVHTAVEENPEGGAFLTQQSASTIQGNGGQDYTFGRNANYTPRNTDLRQRDTNGFHNHSQANDDFSFMPDGPDGFYDGGSGNNDSQTKNTTPTVRKVCEANCPTRQSARFYNAFGHCGSSTRSVSFLEEAHAQEFFRHVKRHDLYVRGKRVEIRWNDRQFILPGHVANKIAIGATRNLVIQNRSPKHTEEAIRDDLEHIHNLVVIKVAFSGQNAYISTNSVHNAMFARTCMMSRSTYKGSKIEWDSDECAAPLERPQYRRENAQPKKKDAPVMNRFELLNMDGDEGSVEDDEHDTSGLSFPTIMSATAGVFA</sequence>
<evidence type="ECO:0000313" key="3">
    <source>
        <dbReference type="Proteomes" id="UP000566819"/>
    </source>
</evidence>
<dbReference type="EMBL" id="JAAMPI010000195">
    <property type="protein sequence ID" value="KAF4634294.1"/>
    <property type="molecule type" value="Genomic_DNA"/>
</dbReference>
<dbReference type="PANTHER" id="PTHR14089">
    <property type="entry name" value="PRE-MRNA-SPLICING FACTOR RBM22"/>
    <property type="match status" value="1"/>
</dbReference>
<accession>A0A8H4RQM7</accession>
<gene>
    <name evidence="2" type="ORF">G7Y89_g3824</name>
</gene>
<dbReference type="Proteomes" id="UP000566819">
    <property type="component" value="Unassembled WGS sequence"/>
</dbReference>
<dbReference type="GO" id="GO:0000398">
    <property type="term" value="P:mRNA splicing, via spliceosome"/>
    <property type="evidence" value="ECO:0007669"/>
    <property type="project" value="TreeGrafter"/>
</dbReference>
<reference evidence="2 3" key="1">
    <citation type="submission" date="2020-03" db="EMBL/GenBank/DDBJ databases">
        <title>Draft Genome Sequence of Cudoniella acicularis.</title>
        <authorList>
            <person name="Buettner E."/>
            <person name="Kellner H."/>
        </authorList>
    </citation>
    <scope>NUCLEOTIDE SEQUENCE [LARGE SCALE GENOMIC DNA]</scope>
    <source>
        <strain evidence="2 3">DSM 108380</strain>
    </source>
</reference>
<name>A0A8H4RQM7_9HELO</name>
<dbReference type="GO" id="GO:0010494">
    <property type="term" value="C:cytoplasmic stress granule"/>
    <property type="evidence" value="ECO:0007669"/>
    <property type="project" value="TreeGrafter"/>
</dbReference>
<proteinExistence type="predicted"/>
<dbReference type="InterPro" id="IPR012677">
    <property type="entry name" value="Nucleotide-bd_a/b_plait_sf"/>
</dbReference>
<organism evidence="2 3">
    <name type="scientific">Cudoniella acicularis</name>
    <dbReference type="NCBI Taxonomy" id="354080"/>
    <lineage>
        <taxon>Eukaryota</taxon>
        <taxon>Fungi</taxon>
        <taxon>Dikarya</taxon>
        <taxon>Ascomycota</taxon>
        <taxon>Pezizomycotina</taxon>
        <taxon>Leotiomycetes</taxon>
        <taxon>Helotiales</taxon>
        <taxon>Tricladiaceae</taxon>
        <taxon>Cudoniella</taxon>
    </lineage>
</organism>
<dbReference type="OrthoDB" id="2935572at2759"/>
<evidence type="ECO:0000256" key="1">
    <source>
        <dbReference type="ARBA" id="ARBA00022884"/>
    </source>
</evidence>
<dbReference type="Gene3D" id="3.30.70.330">
    <property type="match status" value="1"/>
</dbReference>
<keyword evidence="1" id="KW-0694">RNA-binding</keyword>
<dbReference type="InterPro" id="IPR039171">
    <property type="entry name" value="Cwc2/Slt11"/>
</dbReference>